<dbReference type="EMBL" id="CAJPWZ010002747">
    <property type="protein sequence ID" value="CAG2244771.1"/>
    <property type="molecule type" value="Genomic_DNA"/>
</dbReference>
<accession>A0A8S3UQX3</accession>
<comment type="caution">
    <text evidence="3">The sequence shown here is derived from an EMBL/GenBank/DDBJ whole genome shotgun (WGS) entry which is preliminary data.</text>
</comment>
<dbReference type="OrthoDB" id="10589238at2759"/>
<gene>
    <name evidence="3" type="ORF">MEDL_56785</name>
</gene>
<keyword evidence="2" id="KW-0472">Membrane</keyword>
<evidence type="ECO:0000256" key="2">
    <source>
        <dbReference type="SAM" id="Phobius"/>
    </source>
</evidence>
<keyword evidence="4" id="KW-1185">Reference proteome</keyword>
<keyword evidence="2" id="KW-0812">Transmembrane</keyword>
<sequence length="155" mass="16567">MKRARADTTQVAADQPVPPVTQPAKALPQFPSTHPSADQKAAAMISQLKELELLPFQDRLSSKIIHSQWGTAGPTADQENVPTSQLANSNTSVSDVPKNMQQFHAGKGLQNSTSLPTPMGWKLRTSVVIVCFILVLIGGTSADVCTKQCIKTAFG</sequence>
<evidence type="ECO:0000313" key="4">
    <source>
        <dbReference type="Proteomes" id="UP000683360"/>
    </source>
</evidence>
<proteinExistence type="predicted"/>
<feature type="transmembrane region" description="Helical" evidence="2">
    <location>
        <begin position="123"/>
        <end position="142"/>
    </location>
</feature>
<protein>
    <submittedName>
        <fullName evidence="3">Uncharacterized protein</fullName>
    </submittedName>
</protein>
<dbReference type="AlphaFoldDB" id="A0A8S3UQX3"/>
<evidence type="ECO:0000313" key="3">
    <source>
        <dbReference type="EMBL" id="CAG2244771.1"/>
    </source>
</evidence>
<name>A0A8S3UQX3_MYTED</name>
<dbReference type="Proteomes" id="UP000683360">
    <property type="component" value="Unassembled WGS sequence"/>
</dbReference>
<evidence type="ECO:0000256" key="1">
    <source>
        <dbReference type="SAM" id="MobiDB-lite"/>
    </source>
</evidence>
<keyword evidence="2" id="KW-1133">Transmembrane helix</keyword>
<feature type="region of interest" description="Disordered" evidence="1">
    <location>
        <begin position="1"/>
        <end position="39"/>
    </location>
</feature>
<reference evidence="3" key="1">
    <citation type="submission" date="2021-03" db="EMBL/GenBank/DDBJ databases">
        <authorList>
            <person name="Bekaert M."/>
        </authorList>
    </citation>
    <scope>NUCLEOTIDE SEQUENCE</scope>
</reference>
<organism evidence="3 4">
    <name type="scientific">Mytilus edulis</name>
    <name type="common">Blue mussel</name>
    <dbReference type="NCBI Taxonomy" id="6550"/>
    <lineage>
        <taxon>Eukaryota</taxon>
        <taxon>Metazoa</taxon>
        <taxon>Spiralia</taxon>
        <taxon>Lophotrochozoa</taxon>
        <taxon>Mollusca</taxon>
        <taxon>Bivalvia</taxon>
        <taxon>Autobranchia</taxon>
        <taxon>Pteriomorphia</taxon>
        <taxon>Mytilida</taxon>
        <taxon>Mytiloidea</taxon>
        <taxon>Mytilidae</taxon>
        <taxon>Mytilinae</taxon>
        <taxon>Mytilus</taxon>
    </lineage>
</organism>